<keyword evidence="1" id="KW-0812">Transmembrane</keyword>
<feature type="transmembrane region" description="Helical" evidence="1">
    <location>
        <begin position="6"/>
        <end position="22"/>
    </location>
</feature>
<gene>
    <name evidence="2" type="ORF">P6F46_23085</name>
</gene>
<reference evidence="2 3" key="1">
    <citation type="journal article" date="2023" name="Int. J. Mol. Sci.">
        <title>Pathogenicity and Genomic Characterization of a Novel Genospecies, Bacillus shihchuchen, of the Bacillus cereus Group Isolated from Chinese Softshell Turtle (Pelodiscus sinensis).</title>
        <authorList>
            <person name="Cheng L.W."/>
            <person name="Byadgi O.V."/>
            <person name="Tsai C.E."/>
            <person name="Wang P.C."/>
            <person name="Chen S.C."/>
        </authorList>
    </citation>
    <scope>NUCLEOTIDE SEQUENCE [LARGE SCALE GENOMIC DNA]</scope>
    <source>
        <strain evidence="2 3">QF108-045</strain>
    </source>
</reference>
<sequence>MIFLFAVYFVFIMTLVITFLLSQKSYKKPVIKYIPTLILFILAFISSVMFVLNNGMGELMIAVSLGIAAIVNGLLLLVLKVVRVIVAKGKESIEFDALFYLSFFLINEKAKAVIKILPLMISCA</sequence>
<name>A0ABT7KXU5_9BACI</name>
<evidence type="ECO:0000313" key="2">
    <source>
        <dbReference type="EMBL" id="MDL2418966.1"/>
    </source>
</evidence>
<comment type="caution">
    <text evidence="2">The sequence shown here is derived from an EMBL/GenBank/DDBJ whole genome shotgun (WGS) entry which is preliminary data.</text>
</comment>
<keyword evidence="1" id="KW-0472">Membrane</keyword>
<feature type="transmembrane region" description="Helical" evidence="1">
    <location>
        <begin position="59"/>
        <end position="82"/>
    </location>
</feature>
<organism evidence="2 3">
    <name type="scientific">Bacillus shihchuchen</name>
    <dbReference type="NCBI Taxonomy" id="3036942"/>
    <lineage>
        <taxon>Bacteria</taxon>
        <taxon>Bacillati</taxon>
        <taxon>Bacillota</taxon>
        <taxon>Bacilli</taxon>
        <taxon>Bacillales</taxon>
        <taxon>Bacillaceae</taxon>
        <taxon>Bacillus</taxon>
        <taxon>Bacillus cereus group</taxon>
    </lineage>
</organism>
<accession>A0ABT7KXU5</accession>
<keyword evidence="1" id="KW-1133">Transmembrane helix</keyword>
<proteinExistence type="predicted"/>
<feature type="transmembrane region" description="Helical" evidence="1">
    <location>
        <begin position="34"/>
        <end position="53"/>
    </location>
</feature>
<evidence type="ECO:0000313" key="3">
    <source>
        <dbReference type="Proteomes" id="UP001229716"/>
    </source>
</evidence>
<dbReference type="EMBL" id="JASWHZ010000001">
    <property type="protein sequence ID" value="MDL2418966.1"/>
    <property type="molecule type" value="Genomic_DNA"/>
</dbReference>
<dbReference type="Proteomes" id="UP001229716">
    <property type="component" value="Unassembled WGS sequence"/>
</dbReference>
<evidence type="ECO:0000256" key="1">
    <source>
        <dbReference type="SAM" id="Phobius"/>
    </source>
</evidence>
<protein>
    <submittedName>
        <fullName evidence="2">Sugar ABC transporter ATPase</fullName>
    </submittedName>
</protein>
<keyword evidence="3" id="KW-1185">Reference proteome</keyword>